<feature type="transmembrane region" description="Helical" evidence="4">
    <location>
        <begin position="378"/>
        <end position="398"/>
    </location>
</feature>
<dbReference type="PANTHER" id="PTHR23547:SF1">
    <property type="entry name" value="MAJOR FACILITATOR SUPERFAMILY MFS_1"/>
    <property type="match status" value="1"/>
</dbReference>
<evidence type="ECO:0000313" key="6">
    <source>
        <dbReference type="Proteomes" id="UP001296776"/>
    </source>
</evidence>
<keyword evidence="6" id="KW-1185">Reference proteome</keyword>
<evidence type="ECO:0000256" key="1">
    <source>
        <dbReference type="ARBA" id="ARBA00022692"/>
    </source>
</evidence>
<reference evidence="5" key="2">
    <citation type="journal article" date="2020" name="Microorganisms">
        <title>Osmotic Adaptation and Compatible Solute Biosynthesis of Phototrophic Bacteria as Revealed from Genome Analyses.</title>
        <authorList>
            <person name="Imhoff J.F."/>
            <person name="Rahn T."/>
            <person name="Kunzel S."/>
            <person name="Keller A."/>
            <person name="Neulinger S.C."/>
        </authorList>
    </citation>
    <scope>NUCLEOTIDE SEQUENCE</scope>
    <source>
        <strain evidence="5">DSM 11080</strain>
    </source>
</reference>
<feature type="transmembrane region" description="Helical" evidence="4">
    <location>
        <begin position="244"/>
        <end position="263"/>
    </location>
</feature>
<organism evidence="5 6">
    <name type="scientific">Halochromatium glycolicum</name>
    <dbReference type="NCBI Taxonomy" id="85075"/>
    <lineage>
        <taxon>Bacteria</taxon>
        <taxon>Pseudomonadati</taxon>
        <taxon>Pseudomonadota</taxon>
        <taxon>Gammaproteobacteria</taxon>
        <taxon>Chromatiales</taxon>
        <taxon>Chromatiaceae</taxon>
        <taxon>Halochromatium</taxon>
    </lineage>
</organism>
<reference evidence="5" key="1">
    <citation type="submission" date="2017-08" db="EMBL/GenBank/DDBJ databases">
        <authorList>
            <person name="Imhoff J.F."/>
            <person name="Rahn T."/>
            <person name="Kuenzel S."/>
            <person name="Neulinger S.C."/>
        </authorList>
    </citation>
    <scope>NUCLEOTIDE SEQUENCE</scope>
    <source>
        <strain evidence="5">DSM 11080</strain>
    </source>
</reference>
<dbReference type="InterPro" id="IPR036259">
    <property type="entry name" value="MFS_trans_sf"/>
</dbReference>
<dbReference type="SUPFAM" id="SSF51230">
    <property type="entry name" value="Single hybrid motif"/>
    <property type="match status" value="1"/>
</dbReference>
<dbReference type="InterPro" id="IPR047769">
    <property type="entry name" value="MFS_ArsJ"/>
</dbReference>
<feature type="transmembrane region" description="Helical" evidence="4">
    <location>
        <begin position="405"/>
        <end position="424"/>
    </location>
</feature>
<comment type="caution">
    <text evidence="5">The sequence shown here is derived from an EMBL/GenBank/DDBJ whole genome shotgun (WGS) entry which is preliminary data.</text>
</comment>
<dbReference type="Gene3D" id="1.20.1250.20">
    <property type="entry name" value="MFS general substrate transporter like domains"/>
    <property type="match status" value="2"/>
</dbReference>
<sequence length="633" mass="67340">MNTNTRNYLTVTAGYWAFTITDGAIRMLVVLYFHQLGYSPFEVAMLFLFYEVFGIVTNLVGGWLGSRIGLNLTMHIGMGLQVIALTMLTVPDAWLGVVYVMAAQALSGIAKDLNKMSAKATVKTLTGEGAAGESKLFKYVAVLTGSKNALKGAGFFVGAALLQGFGFRNALFILAGGLFLVMIITIALLSSGVGKLKEKAKFTQVFSNTPAINWLSGARFFLFGARDIWFVVALPVFLYDVLGWEYTAVGAFLALWVIGYGFVQAGAPALIRPNKLGQGPSGRTALLGALVLALIPAGIALGMTQGPQVTPVLVSWLTEVTGADLVWMATATAAEIQSAVLIGGLMLFGIAFAINSAVHSYLILAYADADKVALNVGFYYMANAGGRLAGTVLSGLIYQTQGLEGCLWWSTGFVLAAALLSLWLPRTPQTASANALTRTIAQTAAFPQPAFVDVNAHVEATRLAELYAPIAGRAQGCSVREGDTVSAGQVLLRILPIDADTAEHQVRAPWDGSVARAYARVEGREVKAQTLLFELFDPDSLVLRFSIEGSRTLGLTPGQRVQARFDGAPANPIELTRTRAWPALEPETGQRIFEAQLPERADVAIGMAAQVRVESAVAGQGPALTTLTDTMPT</sequence>
<evidence type="ECO:0000256" key="2">
    <source>
        <dbReference type="ARBA" id="ARBA00022989"/>
    </source>
</evidence>
<proteinExistence type="predicted"/>
<feature type="transmembrane region" description="Helical" evidence="4">
    <location>
        <begin position="171"/>
        <end position="193"/>
    </location>
</feature>
<feature type="transmembrane region" description="Helical" evidence="4">
    <location>
        <begin position="214"/>
        <end position="238"/>
    </location>
</feature>
<feature type="transmembrane region" description="Helical" evidence="4">
    <location>
        <begin position="284"/>
        <end position="303"/>
    </location>
</feature>
<gene>
    <name evidence="5" type="ORF">CKO40_13305</name>
</gene>
<dbReference type="EMBL" id="NRSJ01000023">
    <property type="protein sequence ID" value="MBK1705503.1"/>
    <property type="molecule type" value="Genomic_DNA"/>
</dbReference>
<feature type="transmembrane region" description="Helical" evidence="4">
    <location>
        <begin position="13"/>
        <end position="33"/>
    </location>
</feature>
<dbReference type="SUPFAM" id="SSF103473">
    <property type="entry name" value="MFS general substrate transporter"/>
    <property type="match status" value="1"/>
</dbReference>
<dbReference type="InterPro" id="IPR011701">
    <property type="entry name" value="MFS"/>
</dbReference>
<dbReference type="GO" id="GO:0022857">
    <property type="term" value="F:transmembrane transporter activity"/>
    <property type="evidence" value="ECO:0007669"/>
    <property type="project" value="InterPro"/>
</dbReference>
<evidence type="ECO:0000313" key="5">
    <source>
        <dbReference type="EMBL" id="MBK1705503.1"/>
    </source>
</evidence>
<protein>
    <submittedName>
        <fullName evidence="5">MFS transporter</fullName>
    </submittedName>
</protein>
<evidence type="ECO:0000256" key="3">
    <source>
        <dbReference type="ARBA" id="ARBA00023136"/>
    </source>
</evidence>
<keyword evidence="3 4" id="KW-0472">Membrane</keyword>
<feature type="transmembrane region" description="Helical" evidence="4">
    <location>
        <begin position="76"/>
        <end position="102"/>
    </location>
</feature>
<keyword evidence="1 4" id="KW-0812">Transmembrane</keyword>
<dbReference type="AlphaFoldDB" id="A0AAJ0U559"/>
<evidence type="ECO:0000256" key="4">
    <source>
        <dbReference type="SAM" id="Phobius"/>
    </source>
</evidence>
<dbReference type="Pfam" id="PF07690">
    <property type="entry name" value="MFS_1"/>
    <property type="match status" value="1"/>
</dbReference>
<accession>A0AAJ0U559</accession>
<feature type="transmembrane region" description="Helical" evidence="4">
    <location>
        <begin position="339"/>
        <end position="358"/>
    </location>
</feature>
<dbReference type="NCBIfam" id="NF033734">
    <property type="entry name" value="MFS_ArsJ"/>
    <property type="match status" value="1"/>
</dbReference>
<dbReference type="InterPro" id="IPR011053">
    <property type="entry name" value="Single_hybrid_motif"/>
</dbReference>
<feature type="transmembrane region" description="Helical" evidence="4">
    <location>
        <begin position="45"/>
        <end position="64"/>
    </location>
</feature>
<dbReference type="Proteomes" id="UP001296776">
    <property type="component" value="Unassembled WGS sequence"/>
</dbReference>
<name>A0AAJ0U559_9GAMM</name>
<dbReference type="PANTHER" id="PTHR23547">
    <property type="entry name" value="MAJOR FACILITATOR SUPERFAMILY DOMAIN, GENERAL SUBSTRATE TRANSPORTER"/>
    <property type="match status" value="1"/>
</dbReference>
<keyword evidence="2 4" id="KW-1133">Transmembrane helix</keyword>
<dbReference type="Gene3D" id="2.40.50.100">
    <property type="match status" value="1"/>
</dbReference>